<dbReference type="InterPro" id="IPR050417">
    <property type="entry name" value="Sugar_Epim/Isomerase"/>
</dbReference>
<gene>
    <name evidence="5" type="ORF">DYI37_10590</name>
</gene>
<keyword evidence="1 2" id="KW-0413">Isomerase</keyword>
<dbReference type="EMBL" id="QURL01000004">
    <property type="protein sequence ID" value="RFC63468.1"/>
    <property type="molecule type" value="Genomic_DNA"/>
</dbReference>
<dbReference type="GO" id="GO:0046487">
    <property type="term" value="P:glyoxylate metabolic process"/>
    <property type="evidence" value="ECO:0007669"/>
    <property type="project" value="TreeGrafter"/>
</dbReference>
<dbReference type="Gene3D" id="3.20.20.150">
    <property type="entry name" value="Divalent-metal-dependent TIM barrel enzymes"/>
    <property type="match status" value="1"/>
</dbReference>
<dbReference type="GO" id="GO:0008903">
    <property type="term" value="F:hydroxypyruvate isomerase activity"/>
    <property type="evidence" value="ECO:0007669"/>
    <property type="project" value="TreeGrafter"/>
</dbReference>
<dbReference type="InterPro" id="IPR036237">
    <property type="entry name" value="Xyl_isomerase-like_sf"/>
</dbReference>
<dbReference type="PANTHER" id="PTHR43489">
    <property type="entry name" value="ISOMERASE"/>
    <property type="match status" value="1"/>
</dbReference>
<dbReference type="PANTHER" id="PTHR43489:SF6">
    <property type="entry name" value="HYDROXYPYRUVATE ISOMERASE-RELATED"/>
    <property type="match status" value="1"/>
</dbReference>
<feature type="active site" description="Proton donor/acceptor" evidence="3">
    <location>
        <position position="143"/>
    </location>
</feature>
<dbReference type="InterPro" id="IPR026040">
    <property type="entry name" value="HyI-like"/>
</dbReference>
<keyword evidence="6" id="KW-1185">Reference proteome</keyword>
<dbReference type="SUPFAM" id="SSF51658">
    <property type="entry name" value="Xylose isomerase-like"/>
    <property type="match status" value="1"/>
</dbReference>
<dbReference type="PIRSF" id="PIRSF006241">
    <property type="entry name" value="HyI"/>
    <property type="match status" value="1"/>
</dbReference>
<dbReference type="Pfam" id="PF01261">
    <property type="entry name" value="AP_endonuc_2"/>
    <property type="match status" value="1"/>
</dbReference>
<dbReference type="RefSeq" id="WP_116683199.1">
    <property type="nucleotide sequence ID" value="NZ_QURL01000004.1"/>
</dbReference>
<evidence type="ECO:0000256" key="1">
    <source>
        <dbReference type="ARBA" id="ARBA00023235"/>
    </source>
</evidence>
<evidence type="ECO:0000313" key="6">
    <source>
        <dbReference type="Proteomes" id="UP000264310"/>
    </source>
</evidence>
<evidence type="ECO:0000313" key="5">
    <source>
        <dbReference type="EMBL" id="RFC63468.1"/>
    </source>
</evidence>
<evidence type="ECO:0000259" key="4">
    <source>
        <dbReference type="Pfam" id="PF01261"/>
    </source>
</evidence>
<dbReference type="InterPro" id="IPR013022">
    <property type="entry name" value="Xyl_isomerase-like_TIM-brl"/>
</dbReference>
<evidence type="ECO:0000256" key="3">
    <source>
        <dbReference type="PIRSR" id="PIRSR006241-50"/>
    </source>
</evidence>
<accession>A0A371X2L2</accession>
<protein>
    <submittedName>
        <fullName evidence="5">Isomerase</fullName>
    </submittedName>
</protein>
<feature type="domain" description="Xylose isomerase-like TIM barrel" evidence="4">
    <location>
        <begin position="23"/>
        <end position="255"/>
    </location>
</feature>
<dbReference type="OrthoDB" id="9786584at2"/>
<organism evidence="5 6">
    <name type="scientific">Fulvimarina endophytica</name>
    <dbReference type="NCBI Taxonomy" id="2293836"/>
    <lineage>
        <taxon>Bacteria</taxon>
        <taxon>Pseudomonadati</taxon>
        <taxon>Pseudomonadota</taxon>
        <taxon>Alphaproteobacteria</taxon>
        <taxon>Hyphomicrobiales</taxon>
        <taxon>Aurantimonadaceae</taxon>
        <taxon>Fulvimarina</taxon>
    </lineage>
</organism>
<proteinExistence type="inferred from homology"/>
<feature type="active site" description="Proton donor/acceptor" evidence="3">
    <location>
        <position position="240"/>
    </location>
</feature>
<reference evidence="5 6" key="1">
    <citation type="submission" date="2018-08" db="EMBL/GenBank/DDBJ databases">
        <title>Fulvimarina sp. 85, whole genome shotgun sequence.</title>
        <authorList>
            <person name="Tuo L."/>
        </authorList>
    </citation>
    <scope>NUCLEOTIDE SEQUENCE [LARGE SCALE GENOMIC DNA]</scope>
    <source>
        <strain evidence="5 6">85</strain>
    </source>
</reference>
<sequence length="258" mass="27859">MGHFALSANLGFLWRDRPLPEAIRAARAAGFDAVECHWPYGEEAAVVRSALEETGLSMLGLNTAKGPREGDFGLAAQPGREAEARAAIDEAFDYGEAIGAKAVHVMAGSLKGQPRAACEESFARNLGHACDRAKAAGMIALIEPLNLYDNPDYALVGLDRATAMIEQVGRPELKIMFDCYHLQITGGNLLRRFGDVREMIGHVQFAGVPDRGEPDRGEVAYDRLLPAIRDAGWTGPFGAEYRPAGQTDATLGWMAAFR</sequence>
<evidence type="ECO:0000256" key="2">
    <source>
        <dbReference type="PIRNR" id="PIRNR006241"/>
    </source>
</evidence>
<dbReference type="AlphaFoldDB" id="A0A371X2L2"/>
<comment type="similarity">
    <text evidence="2">Belongs to the hyi family.</text>
</comment>
<name>A0A371X2L2_9HYPH</name>
<dbReference type="Proteomes" id="UP000264310">
    <property type="component" value="Unassembled WGS sequence"/>
</dbReference>
<comment type="caution">
    <text evidence="5">The sequence shown here is derived from an EMBL/GenBank/DDBJ whole genome shotgun (WGS) entry which is preliminary data.</text>
</comment>